<organism evidence="1 2">
    <name type="scientific">Prunus dulcis</name>
    <name type="common">Almond</name>
    <name type="synonym">Amygdalus dulcis</name>
    <dbReference type="NCBI Taxonomy" id="3755"/>
    <lineage>
        <taxon>Eukaryota</taxon>
        <taxon>Viridiplantae</taxon>
        <taxon>Streptophyta</taxon>
        <taxon>Embryophyta</taxon>
        <taxon>Tracheophyta</taxon>
        <taxon>Spermatophyta</taxon>
        <taxon>Magnoliopsida</taxon>
        <taxon>eudicotyledons</taxon>
        <taxon>Gunneridae</taxon>
        <taxon>Pentapetalae</taxon>
        <taxon>rosids</taxon>
        <taxon>fabids</taxon>
        <taxon>Rosales</taxon>
        <taxon>Rosaceae</taxon>
        <taxon>Amygdaloideae</taxon>
        <taxon>Amygdaleae</taxon>
        <taxon>Prunus</taxon>
    </lineage>
</organism>
<comment type="caution">
    <text evidence="1">The sequence shown here is derived from an EMBL/GenBank/DDBJ whole genome shotgun (WGS) entry which is preliminary data.</text>
</comment>
<dbReference type="AlphaFoldDB" id="A0AAD4ZQL8"/>
<reference evidence="1 2" key="1">
    <citation type="journal article" date="2022" name="G3 (Bethesda)">
        <title>Whole-genome sequence and methylome profiling of the almond [Prunus dulcis (Mill.) D.A. Webb] cultivar 'Nonpareil'.</title>
        <authorList>
            <person name="D'Amico-Willman K.M."/>
            <person name="Ouma W.Z."/>
            <person name="Meulia T."/>
            <person name="Sideli G.M."/>
            <person name="Gradziel T.M."/>
            <person name="Fresnedo-Ramirez J."/>
        </authorList>
    </citation>
    <scope>NUCLEOTIDE SEQUENCE [LARGE SCALE GENOMIC DNA]</scope>
    <source>
        <strain evidence="1">Clone GOH B32 T37-40</strain>
    </source>
</reference>
<evidence type="ECO:0000313" key="1">
    <source>
        <dbReference type="EMBL" id="KAI5352450.1"/>
    </source>
</evidence>
<accession>A0AAD4ZQL8</accession>
<proteinExistence type="predicted"/>
<sequence length="145" mass="16487">MAKFENELKVSKVKVKFGDFDEVNAMVITLPLFFEARPNQPNFMDRDVFDEVESMVQMEMAKEVEVAQEISKEGNAQSCIVVPKTEEKLPQKVCYEMPTKKMSSHHFRYVEKPLYVGAHFDGVPVSKVLVDIGATVNILLASIMR</sequence>
<keyword evidence="2" id="KW-1185">Reference proteome</keyword>
<evidence type="ECO:0000313" key="2">
    <source>
        <dbReference type="Proteomes" id="UP001054821"/>
    </source>
</evidence>
<dbReference type="EMBL" id="JAJFAZ020000001">
    <property type="protein sequence ID" value="KAI5352450.1"/>
    <property type="molecule type" value="Genomic_DNA"/>
</dbReference>
<name>A0AAD4ZQL8_PRUDU</name>
<dbReference type="Proteomes" id="UP001054821">
    <property type="component" value="Chromosome 1"/>
</dbReference>
<gene>
    <name evidence="1" type="ORF">L3X38_005341</name>
</gene>
<protein>
    <submittedName>
        <fullName evidence="1">Uncharacterized protein</fullName>
    </submittedName>
</protein>